<sequence length="85" mass="10088">MTKESHKSNKKKLIFEAVKELHETADIGMLKTDICKMYRLSVPHEQLDEPLERESLYFSFMNLFNFLQMAEMYLEKDIEAVQLLS</sequence>
<organism evidence="1 2">
    <name type="scientific">Abyssalbus ytuae</name>
    <dbReference type="NCBI Taxonomy" id="2926907"/>
    <lineage>
        <taxon>Bacteria</taxon>
        <taxon>Pseudomonadati</taxon>
        <taxon>Bacteroidota</taxon>
        <taxon>Flavobacteriia</taxon>
        <taxon>Flavobacteriales</taxon>
        <taxon>Flavobacteriaceae</taxon>
        <taxon>Abyssalbus</taxon>
    </lineage>
</organism>
<protein>
    <submittedName>
        <fullName evidence="1">Uncharacterized protein</fullName>
    </submittedName>
</protein>
<reference evidence="1" key="1">
    <citation type="submission" date="2022-03" db="EMBL/GenBank/DDBJ databases">
        <title>Description of Abyssus ytuae gen. nov., sp. nov., a novel member of the family Flavobacteriaceae isolated from the sediment of Mariana Trench.</title>
        <authorList>
            <person name="Zhang J."/>
            <person name="Xu X."/>
        </authorList>
    </citation>
    <scope>NUCLEOTIDE SEQUENCE</scope>
    <source>
        <strain evidence="1">MT3330</strain>
    </source>
</reference>
<name>A0A9E7D2D8_9FLAO</name>
<evidence type="ECO:0000313" key="2">
    <source>
        <dbReference type="Proteomes" id="UP000831290"/>
    </source>
</evidence>
<dbReference type="Proteomes" id="UP000831290">
    <property type="component" value="Chromosome"/>
</dbReference>
<evidence type="ECO:0000313" key="1">
    <source>
        <dbReference type="EMBL" id="UOB16584.1"/>
    </source>
</evidence>
<dbReference type="AlphaFoldDB" id="A0A9E7D2D8"/>
<dbReference type="KEGG" id="fbm:MQE35_12665"/>
<proteinExistence type="predicted"/>
<keyword evidence="2" id="KW-1185">Reference proteome</keyword>
<dbReference type="RefSeq" id="WP_255841799.1">
    <property type="nucleotide sequence ID" value="NZ_CP094358.1"/>
</dbReference>
<accession>A0A9E7D2D8</accession>
<gene>
    <name evidence="1" type="ORF">MQE35_12665</name>
</gene>
<dbReference type="EMBL" id="CP094358">
    <property type="protein sequence ID" value="UOB16584.1"/>
    <property type="molecule type" value="Genomic_DNA"/>
</dbReference>